<feature type="non-terminal residue" evidence="1">
    <location>
        <position position="61"/>
    </location>
</feature>
<dbReference type="AlphaFoldDB" id="A0A6S7LFW8"/>
<keyword evidence="2" id="KW-1185">Reference proteome</keyword>
<dbReference type="Proteomes" id="UP001152795">
    <property type="component" value="Unassembled WGS sequence"/>
</dbReference>
<accession>A0A6S7LFW8</accession>
<reference evidence="1" key="1">
    <citation type="submission" date="2020-04" db="EMBL/GenBank/DDBJ databases">
        <authorList>
            <person name="Alioto T."/>
            <person name="Alioto T."/>
            <person name="Gomez Garrido J."/>
        </authorList>
    </citation>
    <scope>NUCLEOTIDE SEQUENCE</scope>
    <source>
        <strain evidence="1">A484AB</strain>
    </source>
</reference>
<evidence type="ECO:0000313" key="2">
    <source>
        <dbReference type="Proteomes" id="UP001152795"/>
    </source>
</evidence>
<comment type="caution">
    <text evidence="1">The sequence shown here is derived from an EMBL/GenBank/DDBJ whole genome shotgun (WGS) entry which is preliminary data.</text>
</comment>
<name>A0A6S7LFW8_PARCT</name>
<protein>
    <submittedName>
        <fullName evidence="1">Uncharacterized protein</fullName>
    </submittedName>
</protein>
<organism evidence="1 2">
    <name type="scientific">Paramuricea clavata</name>
    <name type="common">Red gorgonian</name>
    <name type="synonym">Violescent sea-whip</name>
    <dbReference type="NCBI Taxonomy" id="317549"/>
    <lineage>
        <taxon>Eukaryota</taxon>
        <taxon>Metazoa</taxon>
        <taxon>Cnidaria</taxon>
        <taxon>Anthozoa</taxon>
        <taxon>Octocorallia</taxon>
        <taxon>Malacalcyonacea</taxon>
        <taxon>Plexauridae</taxon>
        <taxon>Paramuricea</taxon>
    </lineage>
</organism>
<sequence length="61" mass="7072">MESLFTANWISPFQWLPAEDRGPRFLEWLEDVEAKFELIDWPEKDDGVKKHKALLAVAGAE</sequence>
<dbReference type="EMBL" id="CACRXK020017634">
    <property type="protein sequence ID" value="CAB4031439.1"/>
    <property type="molecule type" value="Genomic_DNA"/>
</dbReference>
<gene>
    <name evidence="1" type="ORF">PACLA_8A032091</name>
</gene>
<evidence type="ECO:0000313" key="1">
    <source>
        <dbReference type="EMBL" id="CAB4031439.1"/>
    </source>
</evidence>
<proteinExistence type="predicted"/>